<dbReference type="OrthoDB" id="1190024at2"/>
<evidence type="ECO:0000313" key="3">
    <source>
        <dbReference type="Proteomes" id="UP000438760"/>
    </source>
</evidence>
<dbReference type="Gene3D" id="3.40.1580.10">
    <property type="entry name" value="SMI1/KNR4-like"/>
    <property type="match status" value="1"/>
</dbReference>
<accession>A0A6I3LKL9</accession>
<dbReference type="SMART" id="SM00860">
    <property type="entry name" value="SMI1_KNR4"/>
    <property type="match status" value="1"/>
</dbReference>
<dbReference type="Proteomes" id="UP000438760">
    <property type="component" value="Unassembled WGS sequence"/>
</dbReference>
<organism evidence="2 3">
    <name type="scientific">Myroides albus</name>
    <dbReference type="NCBI Taxonomy" id="2562892"/>
    <lineage>
        <taxon>Bacteria</taxon>
        <taxon>Pseudomonadati</taxon>
        <taxon>Bacteroidota</taxon>
        <taxon>Flavobacteriia</taxon>
        <taxon>Flavobacteriales</taxon>
        <taxon>Flavobacteriaceae</taxon>
        <taxon>Myroides</taxon>
    </lineage>
</organism>
<name>A0A6I3LKL9_9FLAO</name>
<dbReference type="SUPFAM" id="SSF160631">
    <property type="entry name" value="SMI1/KNR4-like"/>
    <property type="match status" value="1"/>
</dbReference>
<feature type="domain" description="Knr4/Smi1-like" evidence="1">
    <location>
        <begin position="38"/>
        <end position="209"/>
    </location>
</feature>
<evidence type="ECO:0000259" key="1">
    <source>
        <dbReference type="SMART" id="SM00860"/>
    </source>
</evidence>
<reference evidence="2 3" key="1">
    <citation type="submission" date="2019-11" db="EMBL/GenBank/DDBJ databases">
        <title>Genome of Strain BIT-d1.</title>
        <authorList>
            <person name="Yang Y."/>
        </authorList>
    </citation>
    <scope>NUCLEOTIDE SEQUENCE [LARGE SCALE GENOMIC DNA]</scope>
    <source>
        <strain evidence="2 3">BIT-d1</strain>
    </source>
</reference>
<dbReference type="InterPro" id="IPR037883">
    <property type="entry name" value="Knr4/Smi1-like_sf"/>
</dbReference>
<sequence>MYTEQIHRIKEKVNQLKSLDQDLEIFGADTHEYILNPTVSIEDVTQFEKENKVTLPKDYLAFITEVGNGGMGPFYGLQTLTEASVNEEELMITGKSTTSLLQKPFPHSSLWNPLAELESLDAKIENASGDDELEEQLYEKRLALISGEEHDYGRLNLCDFGCGITIFLVVAGNQKGFMWTDDRINDGGLYPSIELENINSLTFLDWYELWLDNSISEFI</sequence>
<keyword evidence="3" id="KW-1185">Reference proteome</keyword>
<dbReference type="EMBL" id="WMJX01000017">
    <property type="protein sequence ID" value="MTG98287.1"/>
    <property type="molecule type" value="Genomic_DNA"/>
</dbReference>
<gene>
    <name evidence="2" type="ORF">GJV76_09115</name>
</gene>
<dbReference type="InterPro" id="IPR018958">
    <property type="entry name" value="Knr4/Smi1-like_dom"/>
</dbReference>
<dbReference type="RefSeq" id="WP_155092315.1">
    <property type="nucleotide sequence ID" value="NZ_CP102754.1"/>
</dbReference>
<protein>
    <submittedName>
        <fullName evidence="2">SMI1/KNR4 family protein</fullName>
    </submittedName>
</protein>
<comment type="caution">
    <text evidence="2">The sequence shown here is derived from an EMBL/GenBank/DDBJ whole genome shotgun (WGS) entry which is preliminary data.</text>
</comment>
<proteinExistence type="predicted"/>
<dbReference type="AlphaFoldDB" id="A0A6I3LKL9"/>
<evidence type="ECO:0000313" key="2">
    <source>
        <dbReference type="EMBL" id="MTG98287.1"/>
    </source>
</evidence>